<protein>
    <recommendedName>
        <fullName evidence="11">SRCR domain-containing protein</fullName>
    </recommendedName>
</protein>
<feature type="region of interest" description="Disordered" evidence="9">
    <location>
        <begin position="468"/>
        <end position="490"/>
    </location>
</feature>
<dbReference type="Gene3D" id="3.10.250.10">
    <property type="entry name" value="SRCR-like domain"/>
    <property type="match status" value="2"/>
</dbReference>
<feature type="region of interest" description="Disordered" evidence="9">
    <location>
        <begin position="2944"/>
        <end position="2963"/>
    </location>
</feature>
<keyword evidence="5 10" id="KW-1133">Transmembrane helix</keyword>
<feature type="transmembrane region" description="Helical" evidence="10">
    <location>
        <begin position="3992"/>
        <end position="4015"/>
    </location>
</feature>
<dbReference type="InterPro" id="IPR009091">
    <property type="entry name" value="RCC1/BLIP-II"/>
</dbReference>
<evidence type="ECO:0000313" key="12">
    <source>
        <dbReference type="EMBL" id="KAG2500543.1"/>
    </source>
</evidence>
<comment type="caution">
    <text evidence="12">The sequence shown here is derived from an EMBL/GenBank/DDBJ whole genome shotgun (WGS) entry which is preliminary data.</text>
</comment>
<dbReference type="SUPFAM" id="SSF51126">
    <property type="entry name" value="Pectin lyase-like"/>
    <property type="match status" value="1"/>
</dbReference>
<evidence type="ECO:0000256" key="9">
    <source>
        <dbReference type="SAM" id="MobiDB-lite"/>
    </source>
</evidence>
<comment type="subcellular location">
    <subcellularLocation>
        <location evidence="1">Membrane</location>
        <topology evidence="1">Single-pass membrane protein</topology>
    </subcellularLocation>
</comment>
<dbReference type="InterPro" id="IPR011050">
    <property type="entry name" value="Pectin_lyase_fold/virulence"/>
</dbReference>
<dbReference type="FunFam" id="3.10.250.10:FF:000001">
    <property type="entry name" value="Lysyl oxidase 4 isoform X1"/>
    <property type="match status" value="1"/>
</dbReference>
<dbReference type="Gene3D" id="2.130.10.30">
    <property type="entry name" value="Regulator of chromosome condensation 1/beta-lactamase-inhibitor protein II"/>
    <property type="match status" value="2"/>
</dbReference>
<organism evidence="12 13">
    <name type="scientific">Edaphochlamys debaryana</name>
    <dbReference type="NCBI Taxonomy" id="47281"/>
    <lineage>
        <taxon>Eukaryota</taxon>
        <taxon>Viridiplantae</taxon>
        <taxon>Chlorophyta</taxon>
        <taxon>core chlorophytes</taxon>
        <taxon>Chlorophyceae</taxon>
        <taxon>CS clade</taxon>
        <taxon>Chlamydomonadales</taxon>
        <taxon>Chlamydomonadales incertae sedis</taxon>
        <taxon>Edaphochlamys</taxon>
    </lineage>
</organism>
<dbReference type="PANTHER" id="PTHR19862:SF14">
    <property type="entry name" value="WD REPEAT-CONTAINING PROTEIN 48"/>
    <property type="match status" value="1"/>
</dbReference>
<dbReference type="Proteomes" id="UP000612055">
    <property type="component" value="Unassembled WGS sequence"/>
</dbReference>
<feature type="compositionally biased region" description="Acidic residues" evidence="9">
    <location>
        <begin position="4134"/>
        <end position="4144"/>
    </location>
</feature>
<dbReference type="Pfam" id="PF00530">
    <property type="entry name" value="SRCR"/>
    <property type="match status" value="2"/>
</dbReference>
<dbReference type="Pfam" id="PF13540">
    <property type="entry name" value="RCC1_2"/>
    <property type="match status" value="2"/>
</dbReference>
<feature type="domain" description="SRCR" evidence="11">
    <location>
        <begin position="656"/>
        <end position="760"/>
    </location>
</feature>
<dbReference type="PROSITE" id="PS50287">
    <property type="entry name" value="SRCR_2"/>
    <property type="match status" value="3"/>
</dbReference>
<dbReference type="PANTHER" id="PTHR19862">
    <property type="entry name" value="WD REPEAT-CONTAINING PROTEIN 48"/>
    <property type="match status" value="1"/>
</dbReference>
<dbReference type="SMART" id="SM00202">
    <property type="entry name" value="SR"/>
    <property type="match status" value="2"/>
</dbReference>
<feature type="region of interest" description="Disordered" evidence="9">
    <location>
        <begin position="2683"/>
        <end position="2719"/>
    </location>
</feature>
<dbReference type="EMBL" id="JAEHOE010000003">
    <property type="protein sequence ID" value="KAG2500543.1"/>
    <property type="molecule type" value="Genomic_DNA"/>
</dbReference>
<feature type="transmembrane region" description="Helical" evidence="10">
    <location>
        <begin position="3593"/>
        <end position="3613"/>
    </location>
</feature>
<evidence type="ECO:0000313" key="13">
    <source>
        <dbReference type="Proteomes" id="UP000612055"/>
    </source>
</evidence>
<dbReference type="FunFam" id="3.10.250.10:FF:000016">
    <property type="entry name" value="Scavenger receptor cysteine-rich protein type 12"/>
    <property type="match status" value="1"/>
</dbReference>
<feature type="transmembrane region" description="Helical" evidence="10">
    <location>
        <begin position="3823"/>
        <end position="3843"/>
    </location>
</feature>
<evidence type="ECO:0000256" key="8">
    <source>
        <dbReference type="ARBA" id="ARBA00023180"/>
    </source>
</evidence>
<name>A0A835YG16_9CHLO</name>
<evidence type="ECO:0000256" key="1">
    <source>
        <dbReference type="ARBA" id="ARBA00004167"/>
    </source>
</evidence>
<keyword evidence="4" id="KW-0677">Repeat</keyword>
<dbReference type="InterPro" id="IPR036772">
    <property type="entry name" value="SRCR-like_dom_sf"/>
</dbReference>
<feature type="transmembrane region" description="Helical" evidence="10">
    <location>
        <begin position="3885"/>
        <end position="3912"/>
    </location>
</feature>
<feature type="compositionally biased region" description="Low complexity" evidence="9">
    <location>
        <begin position="4220"/>
        <end position="4232"/>
    </location>
</feature>
<gene>
    <name evidence="12" type="ORF">HYH03_001318</name>
</gene>
<feature type="domain" description="SRCR" evidence="11">
    <location>
        <begin position="926"/>
        <end position="1026"/>
    </location>
</feature>
<feature type="compositionally biased region" description="Basic and acidic residues" evidence="9">
    <location>
        <begin position="4108"/>
        <end position="4133"/>
    </location>
</feature>
<feature type="compositionally biased region" description="Basic and acidic residues" evidence="9">
    <location>
        <begin position="4157"/>
        <end position="4172"/>
    </location>
</feature>
<keyword evidence="7" id="KW-1015">Disulfide bond</keyword>
<feature type="region of interest" description="Disordered" evidence="9">
    <location>
        <begin position="380"/>
        <end position="402"/>
    </location>
</feature>
<keyword evidence="8" id="KW-0325">Glycoprotein</keyword>
<keyword evidence="3" id="KW-0732">Signal</keyword>
<feature type="compositionally biased region" description="Acidic residues" evidence="9">
    <location>
        <begin position="3748"/>
        <end position="3761"/>
    </location>
</feature>
<feature type="transmembrane region" description="Helical" evidence="10">
    <location>
        <begin position="3967"/>
        <end position="3985"/>
    </location>
</feature>
<sequence length="4260" mass="428662">MDVAIARVRLGMAAAELTTALVNALRAHPLEAGPLSFLRALLRMQTLHSLARALALGTARLEQGGTGAVAGTGAGAAAGRDPHLIRCTAGLVTLLCGVCEAAAQPPLPAPAPAAAADRELRRLEVCRRVFVGELVSALADSGVMEHLARAVMAGAEAQAGPAEAEAGVAAGLPESTWRTCAEQCVLAYNCISALGILTRAVPAFGGPAAAARLRSAVSGRCAHHLALSAGLAALCLADEGPAYGLPEALLGAMPVLTDDSNGNAPAADWWRVVVGAITLVALWAEDTVRLLIGRWLDVLVRAGEGELLRQDNTLPPEPPEPLPAALAAGLLPCLERLLRRAGEGADGPEARLIYAQVAVSWCPLLPPLLAEGDSGMAGMSGCGGSGESVEGGGSGGSSSSGGGNEWRRLFLQEVGLVEVLASLLRLTALCDAGSEAGSIAVYITSMSCVLVAVAAPEEVRRAVREGAAAEARGTWTERQPAERTHGRNLASNDTISEGIATAPPPFQPATPFTSVAQFIEAAAVLNDGSWTNAVQAGELSYGWALNAEATSWLPVCQTLSHGAADLACRRAGLAYGTAVDTTNMPAFRFAPSPVGAPRDYVTDVDCPAGAASWDECTAVLVRQGVCSRFVAMVCVAEDSAPREAVPEPEPPALGAIRLADGASPGSGRLEAYMGGGVWGAVCEDGWSEANTEVACRQMGFGADAGAPAFTWFRTDGSFRPLVLTAVACDGAQSQLRQCAWGAWGGRYCRNPGSAVGLSCDGGAPPANATLRPQPPLLPLTAIGTYGWAPLTLVAFSNGRLTDKGGVIVPDVVLYAMSLGFEESTASVLRYPVCLPGGAPGAGGIQDGGADAVADMACRWQGFRSGRAVRTVGTAQSLRYGYSDGVVTHVTCPVGARSWAECSAALQPGFCPVLLGIMCTGTVPFAVRLVDGPVYSAGRVEITDARGEWGTVCEDRWTPENTRVVCRQLGFPGGGVSYVHGLGNGMPIHMDGVRCDPGRHSSLAQCAFNGWGSTDCSHAQDVGVWCFEKEPPPPPEPQAVPAVSVCVGQEHSCALLADGRVKCLDSSVGGLGADPAEGGDSLPEVDLGGPGVTASAISCGLSYACAITQPGHKVKCWGSSPSRRGGPGQPDGLVEVAALGEGAEAAVLAAGHYHACAITRGEKPRLHCWGQNDNGQAGFNSSTVWADGDDAAVPPVDLGEGLTPVAVAAGSSSTCVLLEPGGLVKCFGSNSYGQLGVGDAFNRGLDPSGMGHALPPVDLGPVRATAISVGLDFACAVTQPGGRVKCWGFNLFSQLGNGDISSSSVGRSPQDMGLALVNADMGAGFVAASVSAGFSSTCALYGPADSSAVKCWGMASKLGALANSGAWVLGNTPLNRGAYVRPLELGSGLVPVQVAHAYEHSCALMQPGGLVKCWGDNAQGQLGTGDRRNRLTPQEMGNFLQAVRLTGPRTSSANASAAFPLPSPAFPEVAAANASAAAVPPAPTHECRVLLNPTAPSITCRALDTSNVSAVTPLRVEVGGALLHALTTTAAAGNGTAAGNISGVELVVRKSELPYSTYTTPDLNATLPLPAGFNPSAADWGLTLRGVRHLRLYSSVVEDLSLSSGGPLIQCLDCAYVTIDGLVLRRLRGPELQSGDGVGVGLEGGYTDGAPWGLSGPFLEIALRPQDRVYGPVHVSNAVGLTARQITCTDISNAQGWACLLARFRSGTPGASLELSNATFRDTRVVYGGAYGTTSRLSNVGPAVRGRGVFANREGYGTVVVDSTENPYGTAVQLSECTAADLNSAGGSGALLAVVGSRRDSVTIRGLDAEGTTAHTGGVIASHGSLAHLSIERSSISNSAASESSTVSSSDPPAGGVAYVLGGLGVARVGPGTRLLDGFAGAPADLGLGGLGQGGVVFASHVEEFVMINSTGGVLWLDGGGTMRLRTGGCLQHSTAKVSGGAAQFSGSAALVMESGACLVNNTAQADGGAIFAAEDLTLDLSGGALMSSNAARDGSGGAAFANRGIVARLASGSAVRHCTAALDGGAFFTGQELALSLDGSSSLEANSAGRDGGGAHVGGTLQSLELNGGSSVSNCTAGRSGGGVHTLGAGFGVVLRGGSGLYGNRAQRGGAANVEGDLDLALLEERSYINGNAALAAGGGVSVGGGLRRLALSGGSRGTANNAGADGGLCSVAGTLRALELSGGSELTDNTADRGGAVAVVGLISSISVSGASRIERNRAKVAGGALYAPGGLQELRVAEGSRVADNSADAGGALAAGWVGNGTVSGRSEVSGNTAAQGPGGAIYVSGDVRGQLRVAEGAVLAENRAPRGSGGALAVGGRLRLLTCEGGARLAGNSAAEGGAVWVATAEAVALRNASLEGNTASLGHGGGMLLGSVVGSLEVAEGSRVAGNAAALDGGGAWAALGAAGVRVRLEGCQVERNAARRGSGGGLYLALQDRVAAAAAANWQPPAITVTACRLLGNTAAGDGGALTVAPSTPADTNPAMPTPSPSPDANVTMIATSDAEALAWAAPASVLVSGCELADNACGGSGGALALLTGRAEVRGCAVSSCSAGLDGGALLYATSNTVFVEGSAAVVVTTGSGGESLPAACAAAALGDDVPGPEAASSAAPAAAAGLLLSSTCFHHNRAVRYGGAVQVRLGASGGNQTSAEASAPLSGPVVVVAGSVFGRNVGGAGGGALSVVHTEAGSGSTSSQQTQQRRHLSQQEQQQQGSGRPAAVALSGSVLAQNTAGGGAVDGTGCGGAVHVTGGTSALLQRCRLDSNSAPSGGAFCALEGAALGVRGSQLGGNAARRRGGGLYLQGAAQLEMYDSTAYGNTAATGGALWVEGPAAAAPSAAPQPGATSTIALILRSNFTANRALSSTGDDADGASGGGGSGGSGLAGYGGAVALGSGVAAALGQGCRLDPNNTAAAAGPGIATQQAMDACGGDAGVSSTADAVVPLPLGATAGGGPGDGGDEGAASGPAWAQTWAALWQAAARGCSPLVLHNVWPVRPDVVAASASPDDGASPSPSPSPALAAIATVPPATPAPAAWAPTAGRNRLCWVQDRAAASLWVGCSPPVAVPQPGPGGDADAGAAAAAALRQEDAAAAQLVRDALWARSVGIQSTVNGTAAAPAAPPAVAVGPANAITLPGGAASSLARLVDAVAQCTALGSGRGPQADGSGSGGGGAAGADRTAAAAAAFAAVVQLQPAALRLVDANGSAVPPDRVLSVRPGMSYRLWVELVDEAGLRVTDHPPMDVSLALRPGSVGELQASPASAPLQGGLAAWERVEARGWAGAGYRLVGTTSLPGLEIAPLVQPAALAPCMLGDELLPGPPAPPSAAALAACAPCRPQQLGLWLDPRDPTANAQIAFAVQRNDSGIVAAGSQACVPCPDDAYCPGGAVVAPLQGYWASAPNSTAMHRCLNPRACVSNPSTLNPALAAEARLLEEQLGSLVDMNGALVACQRAWYASQPAGAAVLASYDAARQAGGLEGAAGYCLLWGVPPDQPGVSYMQRQCADGYGGRLCATCAPGRYLTADFQCNDCPSGGVTGVLGVLGFLATLGLITGTAWATLREDHAAPGGAGASDILQVLITHIQFVIIITRLNLGWPTIISRFQGVMGAFTGAGFLFGYSPSCFQDGLDPSQQAAAQLAGALVSPLAAAAAALGLWALRYRFFHQALLRRTGGPAKVGKGGTPRRPRSWSYAGAAGADVDPPLPDPGPDPEQGLSRGSSGATGEADEEEEAGGKGKGQPFEDPTQDPEQPGPEDPPEEDSPEEEGDGVDPKDPQAPPPDRSSRGSRASYARFRERLTAASAQLRRAVMPQTPRAVIVAMDQSMPLPRQLGVVLLLASFVLYPGLVQTSLSLFACRRLDRGEGAYGGTQAATWGQGYWLRNMEQECYTGEHAAVYLPLGVVCVLLFCVAPPLVVFGLMWRHRRTLDERRTMMLYGFLYRRYRPRFFFFEAVMMGEVLALVLVDVFARSMLEDQQALLLLAVLTLIAMLNMGCSPLHARLLTAMSFISLGTLMLTITMGLYFTQPGELDQAAEDTIGALILLINAAVMVAYAALVARAAHREYAEGAAGGHGGGGGLGGVVWGLQEKVRQGAVWVAGRLGLRKGAPVTPQAEGEGPEGKAEEVKGKGGEDNDEEKGQKQERGDEEAEDEEEQKQDQPDLATWQKEGQEARRKAVQEKEQASARWFSGRSHWSRREGGAQEPEAEALGGEPDVSASVSSWRRSVEAGVGPARAPLGLPGPRGRAEAEVGGKPARRGGEGEGAEVAVTVG</sequence>
<feature type="compositionally biased region" description="Low complexity" evidence="9">
    <location>
        <begin position="2683"/>
        <end position="2698"/>
    </location>
</feature>
<dbReference type="SUPFAM" id="SSF56487">
    <property type="entry name" value="SRCR-like"/>
    <property type="match status" value="2"/>
</dbReference>
<accession>A0A835YG16</accession>
<feature type="region of interest" description="Disordered" evidence="9">
    <location>
        <begin position="3666"/>
        <end position="3783"/>
    </location>
</feature>
<feature type="region of interest" description="Disordered" evidence="9">
    <location>
        <begin position="4096"/>
        <end position="4260"/>
    </location>
</feature>
<reference evidence="12" key="1">
    <citation type="journal article" date="2020" name="bioRxiv">
        <title>Comparative genomics of Chlamydomonas.</title>
        <authorList>
            <person name="Craig R.J."/>
            <person name="Hasan A.R."/>
            <person name="Ness R.W."/>
            <person name="Keightley P.D."/>
        </authorList>
    </citation>
    <scope>NUCLEOTIDE SEQUENCE</scope>
    <source>
        <strain evidence="12">CCAP 11/70</strain>
    </source>
</reference>
<keyword evidence="6 10" id="KW-0472">Membrane</keyword>
<dbReference type="GO" id="GO:0043130">
    <property type="term" value="F:ubiquitin binding"/>
    <property type="evidence" value="ECO:0007669"/>
    <property type="project" value="TreeGrafter"/>
</dbReference>
<evidence type="ECO:0000256" key="6">
    <source>
        <dbReference type="ARBA" id="ARBA00023136"/>
    </source>
</evidence>
<feature type="transmembrane region" description="Helical" evidence="10">
    <location>
        <begin position="3532"/>
        <end position="3554"/>
    </location>
</feature>
<feature type="transmembrane region" description="Helical" evidence="10">
    <location>
        <begin position="3633"/>
        <end position="3654"/>
    </location>
</feature>
<evidence type="ECO:0000256" key="4">
    <source>
        <dbReference type="ARBA" id="ARBA00022737"/>
    </source>
</evidence>
<evidence type="ECO:0000259" key="11">
    <source>
        <dbReference type="PROSITE" id="PS50287"/>
    </source>
</evidence>
<evidence type="ECO:0000256" key="2">
    <source>
        <dbReference type="ARBA" id="ARBA00022692"/>
    </source>
</evidence>
<feature type="domain" description="SRCR" evidence="11">
    <location>
        <begin position="523"/>
        <end position="635"/>
    </location>
</feature>
<feature type="transmembrane region" description="Helical" evidence="10">
    <location>
        <begin position="4027"/>
        <end position="4048"/>
    </location>
</feature>
<dbReference type="GO" id="GO:0000724">
    <property type="term" value="P:double-strand break repair via homologous recombination"/>
    <property type="evidence" value="ECO:0007669"/>
    <property type="project" value="TreeGrafter"/>
</dbReference>
<evidence type="ECO:0000256" key="5">
    <source>
        <dbReference type="ARBA" id="ARBA00022989"/>
    </source>
</evidence>
<dbReference type="InterPro" id="IPR001190">
    <property type="entry name" value="SRCR"/>
</dbReference>
<evidence type="ECO:0000256" key="7">
    <source>
        <dbReference type="ARBA" id="ARBA00023157"/>
    </source>
</evidence>
<proteinExistence type="predicted"/>
<keyword evidence="2 10" id="KW-0812">Transmembrane</keyword>
<dbReference type="GO" id="GO:0016020">
    <property type="term" value="C:membrane"/>
    <property type="evidence" value="ECO:0007669"/>
    <property type="project" value="UniProtKB-SubCell"/>
</dbReference>
<dbReference type="InterPro" id="IPR051246">
    <property type="entry name" value="WDR48"/>
</dbReference>
<evidence type="ECO:0000256" key="10">
    <source>
        <dbReference type="SAM" id="Phobius"/>
    </source>
</evidence>
<dbReference type="OrthoDB" id="547225at2759"/>
<feature type="compositionally biased region" description="Low complexity" evidence="9">
    <location>
        <begin position="2705"/>
        <end position="2715"/>
    </location>
</feature>
<keyword evidence="13" id="KW-1185">Reference proteome</keyword>
<dbReference type="PRINTS" id="PR00258">
    <property type="entry name" value="SPERACTRCPTR"/>
</dbReference>
<evidence type="ECO:0000256" key="3">
    <source>
        <dbReference type="ARBA" id="ARBA00022729"/>
    </source>
</evidence>
<feature type="transmembrane region" description="Helical" evidence="10">
    <location>
        <begin position="3938"/>
        <end position="3955"/>
    </location>
</feature>
<dbReference type="SUPFAM" id="SSF50985">
    <property type="entry name" value="RCC1/BLIP-II"/>
    <property type="match status" value="1"/>
</dbReference>